<evidence type="ECO:0000313" key="14">
    <source>
        <dbReference type="EMBL" id="JAG71917.1"/>
    </source>
</evidence>
<evidence type="ECO:0000256" key="8">
    <source>
        <dbReference type="ARBA" id="ARBA00038940"/>
    </source>
</evidence>
<protein>
    <recommendedName>
        <fullName evidence="9">tRNA-specific adenosine deaminase 1</fullName>
        <ecNumber evidence="8">3.5.4.34</ecNumber>
    </recommendedName>
    <alternativeName>
        <fullName evidence="10">tRNA-specific adenosine-37 deaminase</fullName>
    </alternativeName>
</protein>
<name>A0A0C9R2C9_9HYME</name>
<dbReference type="EMBL" id="GBYB01002150">
    <property type="protein sequence ID" value="JAG71917.1"/>
    <property type="molecule type" value="Transcribed_RNA"/>
</dbReference>
<evidence type="ECO:0000256" key="6">
    <source>
        <dbReference type="ARBA" id="ARBA00037784"/>
    </source>
</evidence>
<dbReference type="EC" id="3.5.4.34" evidence="8"/>
<keyword evidence="2" id="KW-0479">Metal-binding</keyword>
<dbReference type="InterPro" id="IPR002466">
    <property type="entry name" value="A_deamin"/>
</dbReference>
<dbReference type="PROSITE" id="PS50141">
    <property type="entry name" value="A_DEAMIN_EDITASE"/>
    <property type="match status" value="1"/>
</dbReference>
<comment type="similarity">
    <text evidence="7">Belongs to the ADAT1 family.</text>
</comment>
<evidence type="ECO:0000256" key="11">
    <source>
        <dbReference type="ARBA" id="ARBA00047635"/>
    </source>
</evidence>
<evidence type="ECO:0000313" key="13">
    <source>
        <dbReference type="EMBL" id="JAG71916.1"/>
    </source>
</evidence>
<reference evidence="14" key="1">
    <citation type="submission" date="2015-01" db="EMBL/GenBank/DDBJ databases">
        <title>Transcriptome Assembly of Fopius arisanus.</title>
        <authorList>
            <person name="Geib S."/>
        </authorList>
    </citation>
    <scope>NUCLEOTIDE SEQUENCE</scope>
</reference>
<evidence type="ECO:0000256" key="7">
    <source>
        <dbReference type="ARBA" id="ARBA00038326"/>
    </source>
</evidence>
<dbReference type="PANTHER" id="PTHR46516:SF1">
    <property type="entry name" value="TRNA-SPECIFIC ADENOSINE DEAMINASE 1"/>
    <property type="match status" value="1"/>
</dbReference>
<evidence type="ECO:0000256" key="1">
    <source>
        <dbReference type="ARBA" id="ARBA00022694"/>
    </source>
</evidence>
<evidence type="ECO:0000256" key="3">
    <source>
        <dbReference type="ARBA" id="ARBA00022801"/>
    </source>
</evidence>
<sequence>MPLEEIISKICLEKFRALKKTGKPIDSEWTVLAGFVLKKGDTYSLVSLATGTKCLGANDLLNSKSYDYGVRLNDSHAEVLARRALLRYLYEQIDELLLSNRNHIFVLNAAGKIEFREDVSFHFYCSQTPCGDCSIICKQEGPPRSKIQKLDGSVKSNGIGEVCDIHRTGAKCVGDGMQDLHLPGVDYHVLGPLRTKPGRGDPTLSLSCSDKLAKWNVLGVQGALLSMFIPKLRIQTVVIGGQCPFSLESMERGIFKRFDCGLKGPKIVQASTGFLERKSGNRQLPCPSSVIWCDVKGKNSEVAVEGRKQGATKNKKGSWLLISRKGLFNYFLRVVDKYGSEQVPQHPKKITYLDFKKHARSYWSSWEDYKSTIFHAWPLKPQDLQRFQL</sequence>
<dbReference type="EMBL" id="GBYB01002149">
    <property type="protein sequence ID" value="JAG71916.1"/>
    <property type="molecule type" value="Transcribed_RNA"/>
</dbReference>
<dbReference type="SMART" id="SM00552">
    <property type="entry name" value="ADEAMc"/>
    <property type="match status" value="1"/>
</dbReference>
<gene>
    <name evidence="14" type="primary">adat_0</name>
    <name evidence="13" type="synonym">adat_1</name>
    <name evidence="13" type="ORF">g.38578</name>
    <name evidence="14" type="ORF">g.38582</name>
</gene>
<dbReference type="AlphaFoldDB" id="A0A0C9R2C9"/>
<keyword evidence="3" id="KW-0378">Hydrolase</keyword>
<dbReference type="GO" id="GO:0046872">
    <property type="term" value="F:metal ion binding"/>
    <property type="evidence" value="ECO:0007669"/>
    <property type="project" value="UniProtKB-KW"/>
</dbReference>
<keyword evidence="4" id="KW-0862">Zinc</keyword>
<evidence type="ECO:0000256" key="10">
    <source>
        <dbReference type="ARBA" id="ARBA00041760"/>
    </source>
</evidence>
<feature type="domain" description="A to I editase" evidence="12">
    <location>
        <begin position="47"/>
        <end position="387"/>
    </location>
</feature>
<evidence type="ECO:0000259" key="12">
    <source>
        <dbReference type="PROSITE" id="PS50141"/>
    </source>
</evidence>
<evidence type="ECO:0000256" key="5">
    <source>
        <dbReference type="ARBA" id="ARBA00037026"/>
    </source>
</evidence>
<proteinExistence type="inferred from homology"/>
<evidence type="ECO:0000256" key="4">
    <source>
        <dbReference type="ARBA" id="ARBA00022833"/>
    </source>
</evidence>
<dbReference type="GO" id="GO:0043829">
    <property type="term" value="F:tRNA-specific adenosine-37 deaminase activity"/>
    <property type="evidence" value="ECO:0007669"/>
    <property type="project" value="UniProtKB-EC"/>
</dbReference>
<comment type="catalytic activity">
    <reaction evidence="11">
        <text>adenosine(37) in tRNA(Ala) + H2O + H(+) = inosine(37) in tRNA(Ala) + NH4(+)</text>
        <dbReference type="Rhea" id="RHEA:50968"/>
        <dbReference type="Rhea" id="RHEA-COMP:12855"/>
        <dbReference type="Rhea" id="RHEA-COMP:12856"/>
        <dbReference type="ChEBI" id="CHEBI:15377"/>
        <dbReference type="ChEBI" id="CHEBI:15378"/>
        <dbReference type="ChEBI" id="CHEBI:28938"/>
        <dbReference type="ChEBI" id="CHEBI:74411"/>
        <dbReference type="ChEBI" id="CHEBI:82852"/>
        <dbReference type="EC" id="3.5.4.34"/>
    </reaction>
</comment>
<evidence type="ECO:0000256" key="2">
    <source>
        <dbReference type="ARBA" id="ARBA00022723"/>
    </source>
</evidence>
<accession>A0A0C9R2C9</accession>
<dbReference type="GO" id="GO:0008033">
    <property type="term" value="P:tRNA processing"/>
    <property type="evidence" value="ECO:0007669"/>
    <property type="project" value="UniProtKB-KW"/>
</dbReference>
<keyword evidence="1" id="KW-0819">tRNA processing</keyword>
<comment type="cofactor">
    <cofactor evidence="5">
        <name>1D-myo-inositol hexakisphosphate</name>
        <dbReference type="ChEBI" id="CHEBI:58130"/>
    </cofactor>
</comment>
<evidence type="ECO:0000256" key="9">
    <source>
        <dbReference type="ARBA" id="ARBA00040502"/>
    </source>
</evidence>
<dbReference type="PANTHER" id="PTHR46516">
    <property type="entry name" value="TRNA-SPECIFIC ADENOSINE DEAMINASE 1"/>
    <property type="match status" value="1"/>
</dbReference>
<organism evidence="14">
    <name type="scientific">Fopius arisanus</name>
    <dbReference type="NCBI Taxonomy" id="64838"/>
    <lineage>
        <taxon>Eukaryota</taxon>
        <taxon>Metazoa</taxon>
        <taxon>Ecdysozoa</taxon>
        <taxon>Arthropoda</taxon>
        <taxon>Hexapoda</taxon>
        <taxon>Insecta</taxon>
        <taxon>Pterygota</taxon>
        <taxon>Neoptera</taxon>
        <taxon>Endopterygota</taxon>
        <taxon>Hymenoptera</taxon>
        <taxon>Apocrita</taxon>
        <taxon>Ichneumonoidea</taxon>
        <taxon>Braconidae</taxon>
        <taxon>Opiinae</taxon>
        <taxon>Fopius</taxon>
    </lineage>
</organism>
<dbReference type="Pfam" id="PF02137">
    <property type="entry name" value="A_deamin"/>
    <property type="match status" value="1"/>
</dbReference>
<comment type="function">
    <text evidence="6">Specifically deaminates adenosine-37 to inosine in tRNA-Ala.</text>
</comment>
<dbReference type="GO" id="GO:0003723">
    <property type="term" value="F:RNA binding"/>
    <property type="evidence" value="ECO:0007669"/>
    <property type="project" value="InterPro"/>
</dbReference>